<protein>
    <submittedName>
        <fullName evidence="2">FixH family protein</fullName>
    </submittedName>
</protein>
<dbReference type="Proteomes" id="UP001148313">
    <property type="component" value="Unassembled WGS sequence"/>
</dbReference>
<dbReference type="RefSeq" id="WP_271088143.1">
    <property type="nucleotide sequence ID" value="NZ_JAPJZH010000002.1"/>
</dbReference>
<evidence type="ECO:0000256" key="1">
    <source>
        <dbReference type="SAM" id="Phobius"/>
    </source>
</evidence>
<reference evidence="2" key="1">
    <citation type="submission" date="2022-11" db="EMBL/GenBank/DDBJ databases">
        <title>Hoeflea poritis sp. nov., isolated from scleractinian coral Porites lutea.</title>
        <authorList>
            <person name="Zhang G."/>
            <person name="Wei Q."/>
            <person name="Cai L."/>
        </authorList>
    </citation>
    <scope>NUCLEOTIDE SEQUENCE</scope>
    <source>
        <strain evidence="2">E7-10</strain>
    </source>
</reference>
<keyword evidence="3" id="KW-1185">Reference proteome</keyword>
<accession>A0ABT4VKQ9</accession>
<dbReference type="InterPro" id="IPR018037">
    <property type="entry name" value="FixH_proteobacterial"/>
</dbReference>
<dbReference type="PIRSF" id="PIRSF011386">
    <property type="entry name" value="FixH"/>
    <property type="match status" value="1"/>
</dbReference>
<keyword evidence="1" id="KW-0472">Membrane</keyword>
<name>A0ABT4VKQ9_9HYPH</name>
<proteinExistence type="predicted"/>
<feature type="transmembrane region" description="Helical" evidence="1">
    <location>
        <begin position="16"/>
        <end position="40"/>
    </location>
</feature>
<organism evidence="2 3">
    <name type="scientific">Hoeflea poritis</name>
    <dbReference type="NCBI Taxonomy" id="2993659"/>
    <lineage>
        <taxon>Bacteria</taxon>
        <taxon>Pseudomonadati</taxon>
        <taxon>Pseudomonadota</taxon>
        <taxon>Alphaproteobacteria</taxon>
        <taxon>Hyphomicrobiales</taxon>
        <taxon>Rhizobiaceae</taxon>
        <taxon>Hoeflea</taxon>
    </lineage>
</organism>
<dbReference type="EMBL" id="JAPJZH010000002">
    <property type="protein sequence ID" value="MDA4844613.1"/>
    <property type="molecule type" value="Genomic_DNA"/>
</dbReference>
<gene>
    <name evidence="2" type="ORF">OOZ53_04590</name>
</gene>
<dbReference type="Pfam" id="PF05751">
    <property type="entry name" value="FixH"/>
    <property type="match status" value="1"/>
</dbReference>
<evidence type="ECO:0000313" key="3">
    <source>
        <dbReference type="Proteomes" id="UP001148313"/>
    </source>
</evidence>
<sequence>MMQTFRSILHGPFTGWHMLGVMVLFFGTIITVNATMAYFAGSSWSGLIVKNTYVASQQFDTDVARVEAMKARGWTSAIEVDTQTVRYTLANALGTPIAADRVTVAFSRPVREDQDRLIELQAREDGSYAAGHGLASGQWLVKATASKDDAVVYTDVQRVIISADRNQ</sequence>
<keyword evidence="1" id="KW-0812">Transmembrane</keyword>
<dbReference type="InterPro" id="IPR008620">
    <property type="entry name" value="FixH"/>
</dbReference>
<keyword evidence="1" id="KW-1133">Transmembrane helix</keyword>
<evidence type="ECO:0000313" key="2">
    <source>
        <dbReference type="EMBL" id="MDA4844613.1"/>
    </source>
</evidence>
<comment type="caution">
    <text evidence="2">The sequence shown here is derived from an EMBL/GenBank/DDBJ whole genome shotgun (WGS) entry which is preliminary data.</text>
</comment>